<dbReference type="PANTHER" id="PTHR43149:SF1">
    <property type="entry name" value="DELTA(3,5)-DELTA(2,4)-DIENOYL-COA ISOMERASE, MITOCHONDRIAL"/>
    <property type="match status" value="1"/>
</dbReference>
<sequence length="265" mass="28967">MALLQIDRHDAFAVVRLNRPEKRNALSFDLLRALRRTARELAADRVLRGVVLCGAGPAFCAGIDLGELGNPRNRLFAFWELIRPGRSLFQQAMLVWRELPVPVIAALRGPCFGAGLQLALAADLRVAAPDAQLSVMEARWGLVPDMGLSTTLRGLVRADVARELTFSARQVPAAEAQELGLVSRLAEDPERAALEWLASFAERSPDALLAAKRVLDASLGRSPARALAAEKRWQLKLLLGRNRALAVRRERGAGDADYAPRQFGP</sequence>
<accession>A0ABT0GDS6</accession>
<dbReference type="Gene3D" id="3.90.226.10">
    <property type="entry name" value="2-enoyl-CoA Hydratase, Chain A, domain 1"/>
    <property type="match status" value="1"/>
</dbReference>
<dbReference type="InterPro" id="IPR001753">
    <property type="entry name" value="Enoyl-CoA_hydra/iso"/>
</dbReference>
<dbReference type="Pfam" id="PF00378">
    <property type="entry name" value="ECH_1"/>
    <property type="match status" value="1"/>
</dbReference>
<name>A0ABT0GDS6_9GAMM</name>
<evidence type="ECO:0000256" key="1">
    <source>
        <dbReference type="ARBA" id="ARBA00005254"/>
    </source>
</evidence>
<dbReference type="RefSeq" id="WP_248204196.1">
    <property type="nucleotide sequence ID" value="NZ_JALNMH010000001.1"/>
</dbReference>
<gene>
    <name evidence="3" type="ORF">M0G41_00695</name>
</gene>
<evidence type="ECO:0000256" key="2">
    <source>
        <dbReference type="RuleBase" id="RU003707"/>
    </source>
</evidence>
<dbReference type="PANTHER" id="PTHR43149">
    <property type="entry name" value="ENOYL-COA HYDRATASE"/>
    <property type="match status" value="1"/>
</dbReference>
<protein>
    <submittedName>
        <fullName evidence="3">Crotonase/enoyl-CoA hydratase family protein</fullName>
    </submittedName>
</protein>
<dbReference type="EMBL" id="JALNMH010000001">
    <property type="protein sequence ID" value="MCK7592182.1"/>
    <property type="molecule type" value="Genomic_DNA"/>
</dbReference>
<dbReference type="InterPro" id="IPR018376">
    <property type="entry name" value="Enoyl-CoA_hyd/isom_CS"/>
</dbReference>
<comment type="caution">
    <text evidence="3">The sequence shown here is derived from an EMBL/GenBank/DDBJ whole genome shotgun (WGS) entry which is preliminary data.</text>
</comment>
<reference evidence="3" key="1">
    <citation type="submission" date="2022-04" db="EMBL/GenBank/DDBJ databases">
        <title>Lysobacter sp. CAU 1642 isolated from sea sand.</title>
        <authorList>
            <person name="Kim W."/>
        </authorList>
    </citation>
    <scope>NUCLEOTIDE SEQUENCE</scope>
    <source>
        <strain evidence="3">CAU 1642</strain>
    </source>
</reference>
<dbReference type="InterPro" id="IPR045002">
    <property type="entry name" value="Ech1-like"/>
</dbReference>
<evidence type="ECO:0000313" key="3">
    <source>
        <dbReference type="EMBL" id="MCK7592182.1"/>
    </source>
</evidence>
<dbReference type="Proteomes" id="UP001431449">
    <property type="component" value="Unassembled WGS sequence"/>
</dbReference>
<evidence type="ECO:0000313" key="4">
    <source>
        <dbReference type="Proteomes" id="UP001431449"/>
    </source>
</evidence>
<comment type="similarity">
    <text evidence="1 2">Belongs to the enoyl-CoA hydratase/isomerase family.</text>
</comment>
<organism evidence="3 4">
    <name type="scientific">Pseudomarimonas salicorniae</name>
    <dbReference type="NCBI Taxonomy" id="2933270"/>
    <lineage>
        <taxon>Bacteria</taxon>
        <taxon>Pseudomonadati</taxon>
        <taxon>Pseudomonadota</taxon>
        <taxon>Gammaproteobacteria</taxon>
        <taxon>Lysobacterales</taxon>
        <taxon>Lysobacteraceae</taxon>
        <taxon>Pseudomarimonas</taxon>
    </lineage>
</organism>
<dbReference type="NCBIfam" id="NF005699">
    <property type="entry name" value="PRK07509.1"/>
    <property type="match status" value="1"/>
</dbReference>
<dbReference type="CDD" id="cd06558">
    <property type="entry name" value="crotonase-like"/>
    <property type="match status" value="1"/>
</dbReference>
<dbReference type="SUPFAM" id="SSF52096">
    <property type="entry name" value="ClpP/crotonase"/>
    <property type="match status" value="1"/>
</dbReference>
<dbReference type="PROSITE" id="PS00166">
    <property type="entry name" value="ENOYL_COA_HYDRATASE"/>
    <property type="match status" value="1"/>
</dbReference>
<proteinExistence type="inferred from homology"/>
<dbReference type="InterPro" id="IPR029045">
    <property type="entry name" value="ClpP/crotonase-like_dom_sf"/>
</dbReference>
<keyword evidence="4" id="KW-1185">Reference proteome</keyword>